<dbReference type="InterPro" id="IPR003188">
    <property type="entry name" value="PTS_IIA_lac/cel"/>
</dbReference>
<evidence type="ECO:0000256" key="2">
    <source>
        <dbReference type="ARBA" id="ARBA00022597"/>
    </source>
</evidence>
<gene>
    <name evidence="6" type="ORF">I6N96_08425</name>
</gene>
<dbReference type="PIRSF" id="PIRSF000699">
    <property type="entry name" value="PTS_IILac_III"/>
    <property type="match status" value="1"/>
</dbReference>
<protein>
    <submittedName>
        <fullName evidence="6">PTS lactose/cellobiose transporter subunit IIA</fullName>
    </submittedName>
</protein>
<keyword evidence="2" id="KW-0762">Sugar transport</keyword>
<dbReference type="EMBL" id="JAEDXU010000003">
    <property type="protein sequence ID" value="MBP1046308.1"/>
    <property type="molecule type" value="Genomic_DNA"/>
</dbReference>
<name>A0ABS4CI45_9ENTE</name>
<dbReference type="PROSITE" id="PS51095">
    <property type="entry name" value="PTS_EIIA_TYPE_3"/>
    <property type="match status" value="1"/>
</dbReference>
<dbReference type="RefSeq" id="WP_209557121.1">
    <property type="nucleotide sequence ID" value="NZ_JAEDXU010000003.1"/>
</dbReference>
<evidence type="ECO:0000256" key="5">
    <source>
        <dbReference type="PROSITE-ProRule" id="PRU00418"/>
    </source>
</evidence>
<sequence>MENEVMQIIVYAGNARSLAMQSIRASKQGERLEAGRLMTEAESNLKEAHHTHAKILSAASDEQTQIDLTLFMVHGEDHLMSAITTIDLAKEFKDVHEELKELKECIQLMKEGEKA</sequence>
<evidence type="ECO:0000313" key="6">
    <source>
        <dbReference type="EMBL" id="MBP1046308.1"/>
    </source>
</evidence>
<comment type="caution">
    <text evidence="6">The sequence shown here is derived from an EMBL/GenBank/DDBJ whole genome shotgun (WGS) entry which is preliminary data.</text>
</comment>
<dbReference type="Gene3D" id="1.20.58.80">
    <property type="entry name" value="Phosphotransferase system, lactose/cellobiose-type IIA subunit"/>
    <property type="match status" value="1"/>
</dbReference>
<evidence type="ECO:0000313" key="7">
    <source>
        <dbReference type="Proteomes" id="UP000673375"/>
    </source>
</evidence>
<keyword evidence="1" id="KW-0813">Transport</keyword>
<keyword evidence="3" id="KW-0808">Transferase</keyword>
<dbReference type="Pfam" id="PF02255">
    <property type="entry name" value="PTS_IIA"/>
    <property type="match status" value="1"/>
</dbReference>
<keyword evidence="7" id="KW-1185">Reference proteome</keyword>
<accession>A0ABS4CI45</accession>
<organism evidence="6 7">
    <name type="scientific">Enterococcus larvae</name>
    <dbReference type="NCBI Taxonomy" id="2794352"/>
    <lineage>
        <taxon>Bacteria</taxon>
        <taxon>Bacillati</taxon>
        <taxon>Bacillota</taxon>
        <taxon>Bacilli</taxon>
        <taxon>Lactobacillales</taxon>
        <taxon>Enterococcaceae</taxon>
        <taxon>Enterococcus</taxon>
    </lineage>
</organism>
<reference evidence="6 7" key="1">
    <citation type="submission" date="2020-12" db="EMBL/GenBank/DDBJ databases">
        <title>Vagococcus allomyrinae sp. nov. and Enterococcus lavae sp. nov., isolated from the larvae of Allomyrina dichotoma.</title>
        <authorList>
            <person name="Lee S.D."/>
        </authorList>
    </citation>
    <scope>NUCLEOTIDE SEQUENCE [LARGE SCALE GENOMIC DNA]</scope>
    <source>
        <strain evidence="6 7">BWM-S5</strain>
    </source>
</reference>
<dbReference type="PANTHER" id="PTHR34382">
    <property type="entry name" value="PTS SYSTEM N,N'-DIACETYLCHITOBIOSE-SPECIFIC EIIA COMPONENT"/>
    <property type="match status" value="1"/>
</dbReference>
<dbReference type="SUPFAM" id="SSF46973">
    <property type="entry name" value="Enzyme IIa from lactose specific PTS, IIa-lac"/>
    <property type="match status" value="1"/>
</dbReference>
<proteinExistence type="predicted"/>
<feature type="modified residue" description="Phosphohistidine; by HPr" evidence="5">
    <location>
        <position position="74"/>
    </location>
</feature>
<evidence type="ECO:0000256" key="1">
    <source>
        <dbReference type="ARBA" id="ARBA00022448"/>
    </source>
</evidence>
<evidence type="ECO:0000256" key="3">
    <source>
        <dbReference type="ARBA" id="ARBA00022679"/>
    </source>
</evidence>
<dbReference type="Proteomes" id="UP000673375">
    <property type="component" value="Unassembled WGS sequence"/>
</dbReference>
<evidence type="ECO:0000256" key="4">
    <source>
        <dbReference type="ARBA" id="ARBA00022683"/>
    </source>
</evidence>
<dbReference type="InterPro" id="IPR036542">
    <property type="entry name" value="PTS_IIA_lac/cel_sf"/>
</dbReference>
<keyword evidence="4" id="KW-0598">Phosphotransferase system</keyword>
<dbReference type="PANTHER" id="PTHR34382:SF7">
    <property type="entry name" value="PTS SYSTEM N,N'-DIACETYLCHITOBIOSE-SPECIFIC EIIA COMPONENT"/>
    <property type="match status" value="1"/>
</dbReference>